<dbReference type="RefSeq" id="WP_116021524.1">
    <property type="nucleotide sequence ID" value="NZ_QTTT01000001.1"/>
</dbReference>
<evidence type="ECO:0000313" key="1">
    <source>
        <dbReference type="EMBL" id="REE95782.1"/>
    </source>
</evidence>
<proteinExistence type="predicted"/>
<organism evidence="1 2">
    <name type="scientific">Thermomonospora umbrina</name>
    <dbReference type="NCBI Taxonomy" id="111806"/>
    <lineage>
        <taxon>Bacteria</taxon>
        <taxon>Bacillati</taxon>
        <taxon>Actinomycetota</taxon>
        <taxon>Actinomycetes</taxon>
        <taxon>Streptosporangiales</taxon>
        <taxon>Thermomonosporaceae</taxon>
        <taxon>Thermomonospora</taxon>
    </lineage>
</organism>
<dbReference type="Pfam" id="PF05800">
    <property type="entry name" value="GvpO"/>
    <property type="match status" value="1"/>
</dbReference>
<dbReference type="InterPro" id="IPR008634">
    <property type="entry name" value="Gas-vesicle_GvpO"/>
</dbReference>
<gene>
    <name evidence="1" type="ORF">DFJ69_1193</name>
</gene>
<dbReference type="PIRSF" id="PIRSF028743">
    <property type="entry name" value="GvpO_protein"/>
    <property type="match status" value="1"/>
</dbReference>
<name>A0A3D9SIQ6_9ACTN</name>
<dbReference type="OrthoDB" id="163447at2"/>
<reference evidence="1 2" key="1">
    <citation type="submission" date="2018-08" db="EMBL/GenBank/DDBJ databases">
        <title>Sequencing the genomes of 1000 actinobacteria strains.</title>
        <authorList>
            <person name="Klenk H.-P."/>
        </authorList>
    </citation>
    <scope>NUCLEOTIDE SEQUENCE [LARGE SCALE GENOMIC DNA]</scope>
    <source>
        <strain evidence="1 2">DSM 43927</strain>
    </source>
</reference>
<keyword evidence="2" id="KW-1185">Reference proteome</keyword>
<evidence type="ECO:0000313" key="2">
    <source>
        <dbReference type="Proteomes" id="UP000256661"/>
    </source>
</evidence>
<dbReference type="EMBL" id="QTTT01000001">
    <property type="protein sequence ID" value="REE95782.1"/>
    <property type="molecule type" value="Genomic_DNA"/>
</dbReference>
<dbReference type="AlphaFoldDB" id="A0A3D9SIQ6"/>
<accession>A0A3D9SIQ6</accession>
<dbReference type="GO" id="GO:0031412">
    <property type="term" value="P:gas vesicle organization"/>
    <property type="evidence" value="ECO:0007669"/>
    <property type="project" value="InterPro"/>
</dbReference>
<protein>
    <submittedName>
        <fullName evidence="1">Gas vesicle protein GvpO</fullName>
    </submittedName>
</protein>
<sequence>MAQTLARVVRQAVEQVEALTGREAEGVTSTRRREDGWLVEVEVVETRRIPDTADLLAIYEVELDDEGELTGYRRSRRYQRGRADDD</sequence>
<dbReference type="Proteomes" id="UP000256661">
    <property type="component" value="Unassembled WGS sequence"/>
</dbReference>
<comment type="caution">
    <text evidence="1">The sequence shown here is derived from an EMBL/GenBank/DDBJ whole genome shotgun (WGS) entry which is preliminary data.</text>
</comment>